<evidence type="ECO:0000313" key="4">
    <source>
        <dbReference type="Proteomes" id="UP001499990"/>
    </source>
</evidence>
<keyword evidence="1" id="KW-0175">Coiled coil</keyword>
<evidence type="ECO:0008006" key="5">
    <source>
        <dbReference type="Google" id="ProtNLM"/>
    </source>
</evidence>
<proteinExistence type="predicted"/>
<sequence>MLAGQAPTGSARRCTGSGERPVLAGARRRAGNKLIAAGNSRLKKAADSSVDPAVPAELQKRAATAAAKQGSVDGQEPSVFARGRVLSADDITGTPEEQLAYVTERLHEIDLAGKRAKDFIILNKAVLLEVAQERELHLVAGHTIFSVWAAGVLGVEPKYLFELLQDAARIRAISELGPDLAQHLTRACAQGDGGRDHQSGPGGRSGSHDRGPGSGRGAGQEATDCRAARLDRKGPDRAFDLCSGTEVRNFCPPTVPSVPAAITVLERATTSLKERVYSPLAPSAVQAALEADAAATREYLERLETEIQRVVKRLAAANRAVAAASEQTGAAAS</sequence>
<comment type="caution">
    <text evidence="3">The sequence shown here is derived from an EMBL/GenBank/DDBJ whole genome shotgun (WGS) entry which is preliminary data.</text>
</comment>
<gene>
    <name evidence="3" type="ORF">GCM10020367_71150</name>
</gene>
<accession>A0ABP6SNB8</accession>
<keyword evidence="4" id="KW-1185">Reference proteome</keyword>
<dbReference type="EMBL" id="BAAAYL010000003">
    <property type="protein sequence ID" value="GAA3381125.1"/>
    <property type="molecule type" value="Genomic_DNA"/>
</dbReference>
<organism evidence="3 4">
    <name type="scientific">Streptomyces sannanensis</name>
    <dbReference type="NCBI Taxonomy" id="285536"/>
    <lineage>
        <taxon>Bacteria</taxon>
        <taxon>Bacillati</taxon>
        <taxon>Actinomycetota</taxon>
        <taxon>Actinomycetes</taxon>
        <taxon>Kitasatosporales</taxon>
        <taxon>Streptomycetaceae</taxon>
        <taxon>Streptomyces</taxon>
    </lineage>
</organism>
<evidence type="ECO:0000256" key="2">
    <source>
        <dbReference type="SAM" id="MobiDB-lite"/>
    </source>
</evidence>
<evidence type="ECO:0000313" key="3">
    <source>
        <dbReference type="EMBL" id="GAA3381125.1"/>
    </source>
</evidence>
<name>A0ABP6SNB8_9ACTN</name>
<dbReference type="Proteomes" id="UP001499990">
    <property type="component" value="Unassembled WGS sequence"/>
</dbReference>
<reference evidence="4" key="1">
    <citation type="journal article" date="2019" name="Int. J. Syst. Evol. Microbiol.">
        <title>The Global Catalogue of Microorganisms (GCM) 10K type strain sequencing project: providing services to taxonomists for standard genome sequencing and annotation.</title>
        <authorList>
            <consortium name="The Broad Institute Genomics Platform"/>
            <consortium name="The Broad Institute Genome Sequencing Center for Infectious Disease"/>
            <person name="Wu L."/>
            <person name="Ma J."/>
        </authorList>
    </citation>
    <scope>NUCLEOTIDE SEQUENCE [LARGE SCALE GENOMIC DNA]</scope>
    <source>
        <strain evidence="4">JCM 9651</strain>
    </source>
</reference>
<evidence type="ECO:0000256" key="1">
    <source>
        <dbReference type="SAM" id="Coils"/>
    </source>
</evidence>
<feature type="coiled-coil region" evidence="1">
    <location>
        <begin position="286"/>
        <end position="327"/>
    </location>
</feature>
<protein>
    <recommendedName>
        <fullName evidence="5">DUF3102 domain-containing protein</fullName>
    </recommendedName>
</protein>
<feature type="region of interest" description="Disordered" evidence="2">
    <location>
        <begin position="1"/>
        <end position="28"/>
    </location>
</feature>
<feature type="region of interest" description="Disordered" evidence="2">
    <location>
        <begin position="188"/>
        <end position="224"/>
    </location>
</feature>